<dbReference type="PANTHER" id="PTHR20863:SF27">
    <property type="entry name" value="ACYL CARRIER PROTEIN"/>
    <property type="match status" value="1"/>
</dbReference>
<evidence type="ECO:0000256" key="4">
    <source>
        <dbReference type="RuleBase" id="RU000722"/>
    </source>
</evidence>
<feature type="domain" description="Carrier" evidence="5">
    <location>
        <begin position="92"/>
        <end position="170"/>
    </location>
</feature>
<comment type="similarity">
    <text evidence="1">Belongs to the acyl carrier protein (ACP) family.</text>
</comment>
<evidence type="ECO:0000313" key="6">
    <source>
        <dbReference type="EMBL" id="KAJ1354683.1"/>
    </source>
</evidence>
<dbReference type="PROSITE" id="PS50075">
    <property type="entry name" value="CARRIER"/>
    <property type="match status" value="1"/>
</dbReference>
<keyword evidence="7" id="KW-1185">Reference proteome</keyword>
<dbReference type="InterPro" id="IPR009081">
    <property type="entry name" value="PP-bd_ACP"/>
</dbReference>
<reference evidence="6" key="1">
    <citation type="submission" date="2021-06" db="EMBL/GenBank/DDBJ databases">
        <title>Parelaphostrongylus tenuis whole genome reference sequence.</title>
        <authorList>
            <person name="Garwood T.J."/>
            <person name="Larsen P.A."/>
            <person name="Fountain-Jones N.M."/>
            <person name="Garbe J.R."/>
            <person name="Macchietto M.G."/>
            <person name="Kania S.A."/>
            <person name="Gerhold R.W."/>
            <person name="Richards J.E."/>
            <person name="Wolf T.M."/>
        </authorList>
    </citation>
    <scope>NUCLEOTIDE SEQUENCE</scope>
    <source>
        <strain evidence="6">MNPRO001-30</strain>
        <tissue evidence="6">Meninges</tissue>
    </source>
</reference>
<comment type="function">
    <text evidence="4">Carrier of the growing fatty acid chain in fatty acid biosynthesis.</text>
</comment>
<organism evidence="6 7">
    <name type="scientific">Parelaphostrongylus tenuis</name>
    <name type="common">Meningeal worm</name>
    <dbReference type="NCBI Taxonomy" id="148309"/>
    <lineage>
        <taxon>Eukaryota</taxon>
        <taxon>Metazoa</taxon>
        <taxon>Ecdysozoa</taxon>
        <taxon>Nematoda</taxon>
        <taxon>Chromadorea</taxon>
        <taxon>Rhabditida</taxon>
        <taxon>Rhabditina</taxon>
        <taxon>Rhabditomorpha</taxon>
        <taxon>Strongyloidea</taxon>
        <taxon>Metastrongylidae</taxon>
        <taxon>Parelaphostrongylus</taxon>
    </lineage>
</organism>
<sequence>MKKGISTYECQKYGEPHSKKKLWYEEMMLSQSANWIRCLVGFRRSLAVVAVSPSTSSVNRLVAPVNELLSQKRFHQVEVYGPFDPPRNLTFKEVESRVLKAIRAWDRFPADKETLLKIDADFQKDLGFDSLDQVEIMMAIEDEFGFEIPIEDSEKLKNGRDVFKYICEREDVYE</sequence>
<comment type="caution">
    <text evidence="6">The sequence shown here is derived from an EMBL/GenBank/DDBJ whole genome shotgun (WGS) entry which is preliminary data.</text>
</comment>
<dbReference type="GO" id="GO:0005739">
    <property type="term" value="C:mitochondrion"/>
    <property type="evidence" value="ECO:0007669"/>
    <property type="project" value="TreeGrafter"/>
</dbReference>
<protein>
    <recommendedName>
        <fullName evidence="4">Acyl carrier protein</fullName>
    </recommendedName>
</protein>
<accession>A0AAD5MD89</accession>
<gene>
    <name evidence="6" type="ORF">KIN20_011683</name>
</gene>
<keyword evidence="4" id="KW-0443">Lipid metabolism</keyword>
<keyword evidence="2 4" id="KW-0596">Phosphopantetheine</keyword>
<keyword evidence="4" id="KW-0276">Fatty acid metabolism</keyword>
<evidence type="ECO:0000256" key="1">
    <source>
        <dbReference type="ARBA" id="ARBA00010930"/>
    </source>
</evidence>
<keyword evidence="3" id="KW-0597">Phosphoprotein</keyword>
<evidence type="ECO:0000256" key="2">
    <source>
        <dbReference type="ARBA" id="ARBA00022450"/>
    </source>
</evidence>
<dbReference type="GO" id="GO:0000035">
    <property type="term" value="F:acyl binding"/>
    <property type="evidence" value="ECO:0007669"/>
    <property type="project" value="TreeGrafter"/>
</dbReference>
<dbReference type="Pfam" id="PF00550">
    <property type="entry name" value="PP-binding"/>
    <property type="match status" value="1"/>
</dbReference>
<dbReference type="GO" id="GO:0000036">
    <property type="term" value="F:acyl carrier activity"/>
    <property type="evidence" value="ECO:0007669"/>
    <property type="project" value="TreeGrafter"/>
</dbReference>
<evidence type="ECO:0000313" key="7">
    <source>
        <dbReference type="Proteomes" id="UP001196413"/>
    </source>
</evidence>
<dbReference type="HAMAP" id="MF_01217">
    <property type="entry name" value="Acyl_carrier"/>
    <property type="match status" value="1"/>
</dbReference>
<proteinExistence type="inferred from homology"/>
<dbReference type="AlphaFoldDB" id="A0AAD5MD89"/>
<keyword evidence="4" id="KW-0444">Lipid biosynthesis</keyword>
<dbReference type="Proteomes" id="UP001196413">
    <property type="component" value="Unassembled WGS sequence"/>
</dbReference>
<dbReference type="PANTHER" id="PTHR20863">
    <property type="entry name" value="ACYL CARRIER PROTEIN"/>
    <property type="match status" value="1"/>
</dbReference>
<dbReference type="SUPFAM" id="SSF47336">
    <property type="entry name" value="ACP-like"/>
    <property type="match status" value="1"/>
</dbReference>
<name>A0AAD5MD89_PARTN</name>
<evidence type="ECO:0000256" key="3">
    <source>
        <dbReference type="ARBA" id="ARBA00022553"/>
    </source>
</evidence>
<dbReference type="InterPro" id="IPR003231">
    <property type="entry name" value="ACP"/>
</dbReference>
<dbReference type="EMBL" id="JAHQIW010002153">
    <property type="protein sequence ID" value="KAJ1354683.1"/>
    <property type="molecule type" value="Genomic_DNA"/>
</dbReference>
<evidence type="ECO:0000259" key="5">
    <source>
        <dbReference type="PROSITE" id="PS50075"/>
    </source>
</evidence>
<dbReference type="Gene3D" id="1.10.1200.10">
    <property type="entry name" value="ACP-like"/>
    <property type="match status" value="1"/>
</dbReference>
<dbReference type="InterPro" id="IPR036736">
    <property type="entry name" value="ACP-like_sf"/>
</dbReference>
<keyword evidence="4" id="KW-0275">Fatty acid biosynthesis</keyword>